<reference evidence="14 15" key="1">
    <citation type="journal article" date="2016" name="Nat. Commun.">
        <title>Thousands of microbial genomes shed light on interconnected biogeochemical processes in an aquifer system.</title>
        <authorList>
            <person name="Anantharaman K."/>
            <person name="Brown C.T."/>
            <person name="Hug L.A."/>
            <person name="Sharon I."/>
            <person name="Castelle C.J."/>
            <person name="Probst A.J."/>
            <person name="Thomas B.C."/>
            <person name="Singh A."/>
            <person name="Wilkins M.J."/>
            <person name="Karaoz U."/>
            <person name="Brodie E.L."/>
            <person name="Williams K.H."/>
            <person name="Hubbard S.S."/>
            <person name="Banfield J.F."/>
        </authorList>
    </citation>
    <scope>NUCLEOTIDE SEQUENCE [LARGE SCALE GENOMIC DNA]</scope>
</reference>
<dbReference type="GO" id="GO:0033202">
    <property type="term" value="C:DNA helicase complex"/>
    <property type="evidence" value="ECO:0007669"/>
    <property type="project" value="TreeGrafter"/>
</dbReference>
<dbReference type="Gene3D" id="1.10.486.10">
    <property type="entry name" value="PCRA, domain 4"/>
    <property type="match status" value="1"/>
</dbReference>
<dbReference type="InterPro" id="IPR014016">
    <property type="entry name" value="UvrD-like_ATP-bd"/>
</dbReference>
<sequence>MDNLLIFLNPIQLQAVTHRGSPFLVLAGAGSGKTRVVTTRVAHLIDQGDAKPDEILAVTFTNKAATEMRVRVDSLIGERAGSAAAARVWIHTFHAFCARLLRREIGHIPGRESEFVIATQADQLAILKRLVGPGEGPGALKPTDVLTVIERAKHNLVGPEEFPAHTAHEKRLKAFYESYQTELLDSGALDYADLILVTVKLFREYPEVLQRWRSRFKHILVDEYQDTNAAQHELIRALASGSDGLAVVGDPDQSIYRWRGADPTNILRVTEDFENVHIITLLENYRSTQTILKAANSLISHNPRPLGLERDLWTRGEEGEKISVYAGSDEYDESGWIATEIFRSVNTEKKSNYADYAILYRTNDQSRVLEDALRKRSIPYTIIAGSRFYDRREIRDLLAYLRLIVNPNDVLSFRRIINVPSRGVGKISVDRVMEEIERNPTALFDTVRRCVEEELIPPRARRAVFNLMDLLDELTTIREPVDKLLEMLLERVDYTSWLQKAGDAVSRLENVEEFVDTAHDFISSNPDGTLEEFLEEVSLAAPIDDFDETAGSVSLLTLHAAKGLEFPIVFITGIEEGLVPLKYKGSSRDEEVEEERRLFFVGLTRARYKVYLTRALRRNLEGRKVWTKPSPFLKELPTSLLTDHSVHNLTMFATSQDLLAVEHEQEREKAKKAAPAYSIGDRVWHDKWGRGIILSRAGDGDSLKLTVKFARHGIKKLVAKFANLQKM</sequence>
<dbReference type="GO" id="GO:0000725">
    <property type="term" value="P:recombinational repair"/>
    <property type="evidence" value="ECO:0007669"/>
    <property type="project" value="TreeGrafter"/>
</dbReference>
<dbReference type="GO" id="GO:0016887">
    <property type="term" value="F:ATP hydrolysis activity"/>
    <property type="evidence" value="ECO:0007669"/>
    <property type="project" value="RHEA"/>
</dbReference>
<gene>
    <name evidence="14" type="ORF">A2Y64_03625</name>
</gene>
<evidence type="ECO:0000256" key="4">
    <source>
        <dbReference type="ARBA" id="ARBA00022806"/>
    </source>
</evidence>
<dbReference type="PROSITE" id="PS51217">
    <property type="entry name" value="UVRD_HELICASE_CTER"/>
    <property type="match status" value="1"/>
</dbReference>
<evidence type="ECO:0000259" key="12">
    <source>
        <dbReference type="PROSITE" id="PS51198"/>
    </source>
</evidence>
<dbReference type="GO" id="GO:0005829">
    <property type="term" value="C:cytosol"/>
    <property type="evidence" value="ECO:0007669"/>
    <property type="project" value="TreeGrafter"/>
</dbReference>
<keyword evidence="5 11" id="KW-0067">ATP-binding</keyword>
<evidence type="ECO:0000256" key="10">
    <source>
        <dbReference type="ARBA" id="ARBA00048988"/>
    </source>
</evidence>
<dbReference type="Gene3D" id="3.40.50.300">
    <property type="entry name" value="P-loop containing nucleotide triphosphate hydrolases"/>
    <property type="match status" value="2"/>
</dbReference>
<proteinExistence type="inferred from homology"/>
<dbReference type="Pfam" id="PF21196">
    <property type="entry name" value="PcrA_UvrD_tudor"/>
    <property type="match status" value="1"/>
</dbReference>
<feature type="binding site" evidence="11">
    <location>
        <begin position="27"/>
        <end position="34"/>
    </location>
    <ligand>
        <name>ATP</name>
        <dbReference type="ChEBI" id="CHEBI:30616"/>
    </ligand>
</feature>
<dbReference type="InterPro" id="IPR014017">
    <property type="entry name" value="DNA_helicase_UvrD-like_C"/>
</dbReference>
<organism evidence="14 15">
    <name type="scientific">Candidatus Coatesbacteria bacterium RBG_13_66_14</name>
    <dbReference type="NCBI Taxonomy" id="1817816"/>
    <lineage>
        <taxon>Bacteria</taxon>
        <taxon>Candidatus Coatesiibacteriota</taxon>
    </lineage>
</organism>
<keyword evidence="6" id="KW-0238">DNA-binding</keyword>
<dbReference type="Proteomes" id="UP000177187">
    <property type="component" value="Unassembled WGS sequence"/>
</dbReference>
<keyword evidence="7" id="KW-0413">Isomerase</keyword>
<evidence type="ECO:0000256" key="1">
    <source>
        <dbReference type="ARBA" id="ARBA00009922"/>
    </source>
</evidence>
<dbReference type="SUPFAM" id="SSF52540">
    <property type="entry name" value="P-loop containing nucleoside triphosphate hydrolases"/>
    <property type="match status" value="1"/>
</dbReference>
<evidence type="ECO:0000256" key="5">
    <source>
        <dbReference type="ARBA" id="ARBA00022840"/>
    </source>
</evidence>
<dbReference type="GO" id="GO:0005524">
    <property type="term" value="F:ATP binding"/>
    <property type="evidence" value="ECO:0007669"/>
    <property type="project" value="UniProtKB-UniRule"/>
</dbReference>
<dbReference type="InterPro" id="IPR027417">
    <property type="entry name" value="P-loop_NTPase"/>
</dbReference>
<evidence type="ECO:0000256" key="11">
    <source>
        <dbReference type="PROSITE-ProRule" id="PRU00560"/>
    </source>
</evidence>
<protein>
    <recommendedName>
        <fullName evidence="9">DNA 3'-5' helicase</fullName>
        <ecNumber evidence="9">5.6.2.4</ecNumber>
    </recommendedName>
</protein>
<evidence type="ECO:0000256" key="9">
    <source>
        <dbReference type="ARBA" id="ARBA00034808"/>
    </source>
</evidence>
<dbReference type="AlphaFoldDB" id="A0A1F5F3R9"/>
<comment type="similarity">
    <text evidence="1">Belongs to the helicase family. UvrD subfamily.</text>
</comment>
<comment type="caution">
    <text evidence="14">The sequence shown here is derived from an EMBL/GenBank/DDBJ whole genome shotgun (WGS) entry which is preliminary data.</text>
</comment>
<evidence type="ECO:0000256" key="6">
    <source>
        <dbReference type="ARBA" id="ARBA00023125"/>
    </source>
</evidence>
<dbReference type="InterPro" id="IPR013986">
    <property type="entry name" value="DExx_box_DNA_helicase_dom_sf"/>
</dbReference>
<name>A0A1F5F3R9_9BACT</name>
<dbReference type="GO" id="GO:0043138">
    <property type="term" value="F:3'-5' DNA helicase activity"/>
    <property type="evidence" value="ECO:0007669"/>
    <property type="project" value="UniProtKB-EC"/>
</dbReference>
<evidence type="ECO:0000313" key="15">
    <source>
        <dbReference type="Proteomes" id="UP000177187"/>
    </source>
</evidence>
<evidence type="ECO:0000256" key="3">
    <source>
        <dbReference type="ARBA" id="ARBA00022801"/>
    </source>
</evidence>
<dbReference type="Pfam" id="PF13361">
    <property type="entry name" value="UvrD_C"/>
    <property type="match status" value="1"/>
</dbReference>
<dbReference type="Gene3D" id="1.10.10.160">
    <property type="match status" value="1"/>
</dbReference>
<evidence type="ECO:0000259" key="13">
    <source>
        <dbReference type="PROSITE" id="PS51217"/>
    </source>
</evidence>
<feature type="domain" description="UvrD-like helicase ATP-binding" evidence="12">
    <location>
        <begin position="6"/>
        <end position="288"/>
    </location>
</feature>
<evidence type="ECO:0000313" key="14">
    <source>
        <dbReference type="EMBL" id="OGD74288.1"/>
    </source>
</evidence>
<dbReference type="STRING" id="1817816.A2Y64_03625"/>
<evidence type="ECO:0000256" key="7">
    <source>
        <dbReference type="ARBA" id="ARBA00023235"/>
    </source>
</evidence>
<dbReference type="PANTHER" id="PTHR11070">
    <property type="entry name" value="UVRD / RECB / PCRA DNA HELICASE FAMILY MEMBER"/>
    <property type="match status" value="1"/>
</dbReference>
<dbReference type="GO" id="GO:0003677">
    <property type="term" value="F:DNA binding"/>
    <property type="evidence" value="ECO:0007669"/>
    <property type="project" value="UniProtKB-KW"/>
</dbReference>
<keyword evidence="3 11" id="KW-0378">Hydrolase</keyword>
<evidence type="ECO:0000256" key="2">
    <source>
        <dbReference type="ARBA" id="ARBA00022741"/>
    </source>
</evidence>
<dbReference type="PANTHER" id="PTHR11070:SF2">
    <property type="entry name" value="ATP-DEPENDENT DNA HELICASE SRS2"/>
    <property type="match status" value="1"/>
</dbReference>
<dbReference type="InterPro" id="IPR000212">
    <property type="entry name" value="DNA_helicase_UvrD/REP"/>
</dbReference>
<evidence type="ECO:0000256" key="8">
    <source>
        <dbReference type="ARBA" id="ARBA00034617"/>
    </source>
</evidence>
<dbReference type="CDD" id="cd17932">
    <property type="entry name" value="DEXQc_UvrD"/>
    <property type="match status" value="1"/>
</dbReference>
<accession>A0A1F5F3R9</accession>
<keyword evidence="2 11" id="KW-0547">Nucleotide-binding</keyword>
<dbReference type="FunFam" id="1.10.486.10:FF:000003">
    <property type="entry name" value="ATP-dependent DNA helicase"/>
    <property type="match status" value="1"/>
</dbReference>
<dbReference type="Pfam" id="PF00580">
    <property type="entry name" value="UvrD-helicase"/>
    <property type="match status" value="1"/>
</dbReference>
<dbReference type="EC" id="5.6.2.4" evidence="9"/>
<feature type="domain" description="UvrD-like helicase C-terminal" evidence="13">
    <location>
        <begin position="289"/>
        <end position="563"/>
    </location>
</feature>
<keyword evidence="4 11" id="KW-0347">Helicase</keyword>
<dbReference type="EMBL" id="MFAF01000104">
    <property type="protein sequence ID" value="OGD74288.1"/>
    <property type="molecule type" value="Genomic_DNA"/>
</dbReference>
<comment type="catalytic activity">
    <reaction evidence="8">
        <text>Couples ATP hydrolysis with the unwinding of duplex DNA by translocating in the 3'-5' direction.</text>
        <dbReference type="EC" id="5.6.2.4"/>
    </reaction>
</comment>
<dbReference type="PROSITE" id="PS51198">
    <property type="entry name" value="UVRD_HELICASE_ATP_BIND"/>
    <property type="match status" value="1"/>
</dbReference>
<comment type="catalytic activity">
    <reaction evidence="10">
        <text>ATP + H2O = ADP + phosphate + H(+)</text>
        <dbReference type="Rhea" id="RHEA:13065"/>
        <dbReference type="ChEBI" id="CHEBI:15377"/>
        <dbReference type="ChEBI" id="CHEBI:15378"/>
        <dbReference type="ChEBI" id="CHEBI:30616"/>
        <dbReference type="ChEBI" id="CHEBI:43474"/>
        <dbReference type="ChEBI" id="CHEBI:456216"/>
        <dbReference type="EC" id="5.6.2.4"/>
    </reaction>
</comment>